<dbReference type="GO" id="GO:0016798">
    <property type="term" value="F:hydrolase activity, acting on glycosyl bonds"/>
    <property type="evidence" value="ECO:0007669"/>
    <property type="project" value="InterPro"/>
</dbReference>
<dbReference type="SMART" id="SM00758">
    <property type="entry name" value="PA14"/>
    <property type="match status" value="1"/>
</dbReference>
<gene>
    <name evidence="4" type="ORF">CN307_28930</name>
</gene>
<dbReference type="InterPro" id="IPR008979">
    <property type="entry name" value="Galactose-bd-like_sf"/>
</dbReference>
<dbReference type="Pfam" id="PF14200">
    <property type="entry name" value="RicinB_lectin_2"/>
    <property type="match status" value="1"/>
</dbReference>
<dbReference type="Pfam" id="PF07691">
    <property type="entry name" value="PA14"/>
    <property type="match status" value="1"/>
</dbReference>
<dbReference type="SUPFAM" id="SSF49785">
    <property type="entry name" value="Galactose-binding domain-like"/>
    <property type="match status" value="1"/>
</dbReference>
<dbReference type="InterPro" id="IPR003305">
    <property type="entry name" value="CenC_carb-bd"/>
</dbReference>
<dbReference type="InterPro" id="IPR027439">
    <property type="entry name" value="PA_heptamer_dom"/>
</dbReference>
<dbReference type="InterPro" id="IPR037149">
    <property type="entry name" value="PA_heptamer_dom_sf"/>
</dbReference>
<dbReference type="InterPro" id="IPR000772">
    <property type="entry name" value="Ricin_B_lectin"/>
</dbReference>
<proteinExistence type="predicted"/>
<reference evidence="4 5" key="1">
    <citation type="submission" date="2017-09" db="EMBL/GenBank/DDBJ databases">
        <title>Large-scale bioinformatics analysis of Bacillus genomes uncovers conserved roles of natural products in bacterial physiology.</title>
        <authorList>
            <consortium name="Agbiome Team Llc"/>
            <person name="Bleich R.M."/>
            <person name="Grubbs K.J."/>
            <person name="Santa Maria K.C."/>
            <person name="Allen S.E."/>
            <person name="Farag S."/>
            <person name="Shank E.A."/>
            <person name="Bowers A."/>
        </authorList>
    </citation>
    <scope>NUCLEOTIDE SEQUENCE [LARGE SCALE GENOMIC DNA]</scope>
    <source>
        <strain evidence="4 5">AFS022681</strain>
    </source>
</reference>
<organism evidence="4 5">
    <name type="scientific">Bacillus cereus</name>
    <dbReference type="NCBI Taxonomy" id="1396"/>
    <lineage>
        <taxon>Bacteria</taxon>
        <taxon>Bacillati</taxon>
        <taxon>Bacillota</taxon>
        <taxon>Bacilli</taxon>
        <taxon>Bacillales</taxon>
        <taxon>Bacillaceae</taxon>
        <taxon>Bacillus</taxon>
        <taxon>Bacillus cereus group</taxon>
    </lineage>
</organism>
<dbReference type="Gene3D" id="2.60.40.1790">
    <property type="entry name" value="Fungal immunomodulatory protein Fve"/>
    <property type="match status" value="1"/>
</dbReference>
<dbReference type="Gene3D" id="2.60.120.260">
    <property type="entry name" value="Galactose-binding domain-like"/>
    <property type="match status" value="1"/>
</dbReference>
<feature type="region of interest" description="Disordered" evidence="2">
    <location>
        <begin position="476"/>
        <end position="495"/>
    </location>
</feature>
<dbReference type="AlphaFoldDB" id="A0A2A8ZRP2"/>
<dbReference type="InterPro" id="IPR003896">
    <property type="entry name" value="Bacterial_exotoxin_B"/>
</dbReference>
<evidence type="ECO:0000256" key="1">
    <source>
        <dbReference type="ARBA" id="ARBA00022801"/>
    </source>
</evidence>
<dbReference type="PROSITE" id="PS50231">
    <property type="entry name" value="RICIN_B_LECTIN"/>
    <property type="match status" value="1"/>
</dbReference>
<dbReference type="Proteomes" id="UP000220032">
    <property type="component" value="Unassembled WGS sequence"/>
</dbReference>
<protein>
    <submittedName>
        <fullName evidence="4">Iota toxin protein Ib</fullName>
    </submittedName>
</protein>
<dbReference type="Gene3D" id="2.80.10.50">
    <property type="match status" value="1"/>
</dbReference>
<dbReference type="InterPro" id="IPR035088">
    <property type="entry name" value="PA_Ca-bd"/>
</dbReference>
<evidence type="ECO:0000313" key="5">
    <source>
        <dbReference type="Proteomes" id="UP000220032"/>
    </source>
</evidence>
<dbReference type="Pfam" id="PF03495">
    <property type="entry name" value="Binary_toxB"/>
    <property type="match status" value="1"/>
</dbReference>
<accession>A0A2A8ZRP2</accession>
<dbReference type="Gene3D" id="3.90.182.10">
    <property type="entry name" value="Toxin - Anthrax Protective Antigen,domain 1"/>
    <property type="match status" value="1"/>
</dbReference>
<feature type="domain" description="PA14" evidence="3">
    <location>
        <begin position="85"/>
        <end position="220"/>
    </location>
</feature>
<dbReference type="Pfam" id="PF17476">
    <property type="entry name" value="Binary_toxB_3"/>
    <property type="match status" value="1"/>
</dbReference>
<dbReference type="SUPFAM" id="SSF50370">
    <property type="entry name" value="Ricin B-like lectins"/>
    <property type="match status" value="1"/>
</dbReference>
<name>A0A2A8ZRP2_BACCE</name>
<dbReference type="InterPro" id="IPR037524">
    <property type="entry name" value="PA14/GLEYA"/>
</dbReference>
<dbReference type="CDD" id="cd23445">
    <property type="entry name" value="beta-trefoil_Ricin_HA17-like"/>
    <property type="match status" value="1"/>
</dbReference>
<dbReference type="Gene3D" id="2.60.120.240">
    <property type="entry name" value="Protective antigen, heptamerisation domain"/>
    <property type="match status" value="1"/>
</dbReference>
<dbReference type="Pfam" id="PF17475">
    <property type="entry name" value="Binary_toxB_2"/>
    <property type="match status" value="1"/>
</dbReference>
<evidence type="ECO:0000313" key="4">
    <source>
        <dbReference type="EMBL" id="PFE08209.1"/>
    </source>
</evidence>
<evidence type="ECO:0000256" key="2">
    <source>
        <dbReference type="SAM" id="MobiDB-lite"/>
    </source>
</evidence>
<dbReference type="Gene3D" id="3.10.20.110">
    <property type="match status" value="1"/>
</dbReference>
<dbReference type="GO" id="GO:0051260">
    <property type="term" value="P:protein homooligomerization"/>
    <property type="evidence" value="ECO:0007669"/>
    <property type="project" value="InterPro"/>
</dbReference>
<dbReference type="SMART" id="SM00458">
    <property type="entry name" value="RICIN"/>
    <property type="match status" value="1"/>
</dbReference>
<dbReference type="InterPro" id="IPR035331">
    <property type="entry name" value="Binary_toxB_3"/>
</dbReference>
<dbReference type="Pfam" id="PF02018">
    <property type="entry name" value="CBM_4_9"/>
    <property type="match status" value="1"/>
</dbReference>
<dbReference type="PRINTS" id="PR01391">
    <property type="entry name" value="BINARYTOXINB"/>
</dbReference>
<comment type="caution">
    <text evidence="4">The sequence shown here is derived from an EMBL/GenBank/DDBJ whole genome shotgun (WGS) entry which is preliminary data.</text>
</comment>
<dbReference type="EMBL" id="NTRR01000071">
    <property type="protein sequence ID" value="PFE08209.1"/>
    <property type="molecule type" value="Genomic_DNA"/>
</dbReference>
<dbReference type="GO" id="GO:0005576">
    <property type="term" value="C:extracellular region"/>
    <property type="evidence" value="ECO:0007669"/>
    <property type="project" value="InterPro"/>
</dbReference>
<dbReference type="SUPFAM" id="SSF56988">
    <property type="entry name" value="Anthrax protective antigen"/>
    <property type="match status" value="1"/>
</dbReference>
<dbReference type="InterPro" id="IPR053742">
    <property type="entry name" value="Fungal_ImmunoLectin_sf"/>
</dbReference>
<keyword evidence="1" id="KW-0378">Hydrolase</keyword>
<dbReference type="InterPro" id="IPR035992">
    <property type="entry name" value="Ricin_B-like_lectins"/>
</dbReference>
<dbReference type="PROSITE" id="PS51820">
    <property type="entry name" value="PA14"/>
    <property type="match status" value="1"/>
</dbReference>
<sequence>MDTHNRDYIVNSIGWKKALLLALKNSTECQEVNINQGGKSVEFKKIHKCLAVATLFAQFAVLPETSYADTGKNNKQKTESNSVENTGKGLLGYYFKDSQFSDLIMIQANTTGRLHVNSQTQNGISTEEKQNIHSARWMGYIKPSETGEYKISTSSDKNVIIQLDGNPIIKQSAMEKYIQLEKNKLYEIKIEYRGESNPFGDLELFWSTADTKMERIPDENLFTPNLTEKTEMPDEKNEHALIPNVNLFGGQKQLTRNKRSVNTTLQDIDKDGIPDNWENDGYTIRNGVVTSWDDTYSSQGYKKYVSNPYNARTAADPYTDFQKVTGYMPAATKAEARDPLVAAYPAVGVGMEKLIFSKNENVTEGSTNTKSTSITKTNGTTKSVEVGASIGISDKKFSINVSSKYSQSWNSSTAVQDTKGETWSKQIGINTDQAAFLNANVRYYNAGTAPIYEVRPTTNFVLRNANQSLTTIKAGPNQIGNSLAPGDTYPKKGQSPISLDKANEAGTMKISLNASQLDSIQSQGETIDLETTQSSGQYGILDPSNGNLVTDAGKQWDHIRSNIDKTSGSLILETGRETLERRVAAKDANNPEDKTPEITVGEAIKRAFGAVEKNGQLYYTEQETGREIPIHESAINIVVDKSTEDELNKQLEQTQKNSVYDVTFKRGMNITLHTPNMYDDFESSNGWYNANHVNGGHTGQKNGMISPNTIAFRQEKLSLKPNTSYTVRAWVKSESPNKQTISVHVDNREGAGQGLNQELQFEGDNWKLVETHFNTRNNPEYYSKIAIGNKGSADLYFDDVSITEWRSSEDLVRNHIVDSWHASPTRQVGGLAFSKVPKTPVRYQLEIDGKLSPISSLYAGDSQGNRYINLAPLNNSKSPSPESNIIVYAVDERNDNLKTKVAEHKGKEILNQLRPSNVNISYNTSNRFIFQFKTGTNAPNAKYYFLNRIANIEFGANTDVSFRDIPLDQFKPKTSYSLVAFVNDMEYVVYKEIGEKIPGALNGNYQIVSALNTDSVIDLDQSSNNTVLWKNNNANNQKWKLVYSPLKKAYQIKSMANENLVLTWSHNSSNPKNVNATSNQNRDEQYWIPESTTDGYFYLKNKMNPGKFLDVNGTGSNGTNIIAENKNSTKHQKFKLQKLN</sequence>
<evidence type="ECO:0000259" key="3">
    <source>
        <dbReference type="PROSITE" id="PS51820"/>
    </source>
</evidence>
<dbReference type="InterPro" id="IPR011658">
    <property type="entry name" value="PA14_dom"/>
</dbReference>